<sequence>MRLPGLLLGAPVLLLHLLLLQGLPDRPLPSGPAAVPRPLQIRLAAPQPPAPPERAPRQGPPPEVAAAPRHAASDTAAEDIDLPPRPVSAPDTTLLETLAAQPLSGLPLRLALDIDASGRLVGLEVLQIEPIDTVALPALQRMFEATRFLPARRDGRDVAARLEIELQLGPVPAAGEDQGSAPGPAAGAASS</sequence>
<feature type="compositionally biased region" description="Low complexity" evidence="1">
    <location>
        <begin position="179"/>
        <end position="191"/>
    </location>
</feature>
<feature type="region of interest" description="Disordered" evidence="1">
    <location>
        <begin position="44"/>
        <end position="89"/>
    </location>
</feature>
<comment type="caution">
    <text evidence="2">The sequence shown here is derived from an EMBL/GenBank/DDBJ whole genome shotgun (WGS) entry which is preliminary data.</text>
</comment>
<accession>A0A059KQQ0</accession>
<feature type="compositionally biased region" description="Pro residues" evidence="1">
    <location>
        <begin position="46"/>
        <end position="63"/>
    </location>
</feature>
<dbReference type="EMBL" id="AZRA01000017">
    <property type="protein sequence ID" value="KDB53695.1"/>
    <property type="molecule type" value="Genomic_DNA"/>
</dbReference>
<name>A0A059KQQ0_9BURK</name>
<organism evidence="2 3">
    <name type="scientific">Sphaerotilus natans subsp. natans DSM 6575</name>
    <dbReference type="NCBI Taxonomy" id="1286631"/>
    <lineage>
        <taxon>Bacteria</taxon>
        <taxon>Pseudomonadati</taxon>
        <taxon>Pseudomonadota</taxon>
        <taxon>Betaproteobacteria</taxon>
        <taxon>Burkholderiales</taxon>
        <taxon>Sphaerotilaceae</taxon>
        <taxon>Sphaerotilus</taxon>
    </lineage>
</organism>
<protein>
    <recommendedName>
        <fullName evidence="4">TonB C-terminal domain-containing protein</fullName>
    </recommendedName>
</protein>
<evidence type="ECO:0008006" key="4">
    <source>
        <dbReference type="Google" id="ProtNLM"/>
    </source>
</evidence>
<dbReference type="RefSeq" id="WP_037478216.1">
    <property type="nucleotide sequence ID" value="NZ_AZRA01000017.1"/>
</dbReference>
<proteinExistence type="predicted"/>
<reference evidence="2 3" key="1">
    <citation type="journal article" date="2014" name="FEMS Microbiol. Ecol.">
        <title>Sphaerotilus natans encrusted with nanoball-shaped Fe(III) oxide minerals formed by nitrate-reducing mixotrophic Fe(II) oxidation.</title>
        <authorList>
            <person name="Park S."/>
            <person name="Kim D.H."/>
            <person name="Lee J.H."/>
            <person name="Hur H.G."/>
        </authorList>
    </citation>
    <scope>NUCLEOTIDE SEQUENCE [LARGE SCALE GENOMIC DNA]</scope>
    <source>
        <strain evidence="2 3">DSM 6575</strain>
    </source>
</reference>
<evidence type="ECO:0000313" key="3">
    <source>
        <dbReference type="Proteomes" id="UP000026714"/>
    </source>
</evidence>
<dbReference type="AlphaFoldDB" id="A0A059KQQ0"/>
<dbReference type="STRING" id="34103.SAMN05421778_10363"/>
<feature type="region of interest" description="Disordered" evidence="1">
    <location>
        <begin position="170"/>
        <end position="191"/>
    </location>
</feature>
<evidence type="ECO:0000256" key="1">
    <source>
        <dbReference type="SAM" id="MobiDB-lite"/>
    </source>
</evidence>
<evidence type="ECO:0000313" key="2">
    <source>
        <dbReference type="EMBL" id="KDB53695.1"/>
    </source>
</evidence>
<gene>
    <name evidence="2" type="ORF">X805_06730</name>
</gene>
<keyword evidence="3" id="KW-1185">Reference proteome</keyword>
<dbReference type="Proteomes" id="UP000026714">
    <property type="component" value="Unassembled WGS sequence"/>
</dbReference>